<protein>
    <submittedName>
        <fullName evidence="1">Uncharacterized protein</fullName>
    </submittedName>
</protein>
<evidence type="ECO:0000313" key="1">
    <source>
        <dbReference type="EMBL" id="UGC97749.1"/>
    </source>
</evidence>
<sequence length="136" mass="15188">MSEIKRWELFEIGPAYHKRTEMLTDDDGNWISYEDYAALQQKLEAVLAENVALKERERRILKNIHEDLGDTDFHLATLQTPATDAYLNAVRADGVDILADKFSAIGTLATSHIANEMRAFAAQLRAGNAGKDGSHE</sequence>
<evidence type="ECO:0000313" key="2">
    <source>
        <dbReference type="Proteomes" id="UP000828384"/>
    </source>
</evidence>
<gene>
    <name evidence="1" type="ORF">pdc_036</name>
</gene>
<proteinExistence type="predicted"/>
<dbReference type="Proteomes" id="UP000828384">
    <property type="component" value="Segment"/>
</dbReference>
<name>A0AAE8YLP2_9CAUD</name>
<dbReference type="EMBL" id="OL396571">
    <property type="protein sequence ID" value="UGC97749.1"/>
    <property type="molecule type" value="Genomic_DNA"/>
</dbReference>
<organism evidence="1 2">
    <name type="scientific">Pantoea phage PdC23</name>
    <dbReference type="NCBI Taxonomy" id="2894356"/>
    <lineage>
        <taxon>Viruses</taxon>
        <taxon>Duplodnaviria</taxon>
        <taxon>Heunggongvirae</taxon>
        <taxon>Uroviricota</taxon>
        <taxon>Caudoviricetes</taxon>
        <taxon>Felixviridae</taxon>
        <taxon>Certevirus</taxon>
        <taxon>Certevirus C23</taxon>
    </lineage>
</organism>
<accession>A0AAE8YLP2</accession>
<reference evidence="1" key="1">
    <citation type="journal article" date="2022" name="Curr. Microbiol.">
        <title>Isolation, Characterization, and Comparative Genomic Analysis of vB_Pd_C23, a Novel Bacteriophage of Pantoea dispersa.</title>
        <authorList>
            <person name="Grami E."/>
            <person name="Laadouze I."/>
            <person name="Ben Tiba S."/>
            <person name="Hafiane A."/>
            <person name="Sealey K.S."/>
            <person name="Saidi N."/>
        </authorList>
    </citation>
    <scope>NUCLEOTIDE SEQUENCE</scope>
</reference>
<keyword evidence="2" id="KW-1185">Reference proteome</keyword>